<evidence type="ECO:0000256" key="1">
    <source>
        <dbReference type="SAM" id="MobiDB-lite"/>
    </source>
</evidence>
<keyword evidence="2" id="KW-1133">Transmembrane helix</keyword>
<proteinExistence type="predicted"/>
<accession>A0A2K8NR89</accession>
<protein>
    <submittedName>
        <fullName evidence="3">Uncharacterized protein</fullName>
    </submittedName>
</protein>
<evidence type="ECO:0000256" key="2">
    <source>
        <dbReference type="SAM" id="Phobius"/>
    </source>
</evidence>
<feature type="compositionally biased region" description="Basic and acidic residues" evidence="1">
    <location>
        <begin position="144"/>
        <end position="160"/>
    </location>
</feature>
<name>A0A2K8NR89_9MOLU</name>
<feature type="transmembrane region" description="Helical" evidence="2">
    <location>
        <begin position="327"/>
        <end position="347"/>
    </location>
</feature>
<dbReference type="KEGG" id="efr:EFREU_v1c03340"/>
<sequence>MEPNKVYKSLVYLAYNVVKHERLRYELDNKAIFRDQFVKQINNMLALEKDFNQTFNNQTWTTVFAQAIVKVTQQKQRFEKRDGLSVEEIYADYSSFLSYTSTTFEVGRNTLTEEIVNFSPDEVLIDATLTDQTKNHYRELEKERLEREKQAQETKDKPKPEFSSSQNQERTYSQQNNNSFFGGGGYANVNTMDPRQNPRFYPYMSKPKWMPTLKYVFAGLVILATLMLIATSIAMMTVKMNLGPNNTSNPFGNALFGEAMWASHKGNWDSFLTKSLRDSNAKFPLNWSLMSANVGSILSLVFYSLPAIYIGYAVFRKPRSLKEKYRLSMMSVIFMFIMFFVAGSNIFNVMSAHQISKNFEETFKRIFDNEFVGDNSNYNFKAFWAVMMEKHGAGIEATSIIADIAVALIAVSVVLGIVMLVLNPRLDRQKMMHAMTEYQRANIAMMQGQSYQVDPSLFDDDTQTIKAKKETKFGTWWKKTFTKKDKPKSPQDNQTQN</sequence>
<keyword evidence="2" id="KW-0472">Membrane</keyword>
<feature type="transmembrane region" description="Helical" evidence="2">
    <location>
        <begin position="294"/>
        <end position="315"/>
    </location>
</feature>
<dbReference type="RefSeq" id="WP_100609311.1">
    <property type="nucleotide sequence ID" value="NZ_CP024962.1"/>
</dbReference>
<keyword evidence="2" id="KW-0812">Transmembrane</keyword>
<feature type="transmembrane region" description="Helical" evidence="2">
    <location>
        <begin position="400"/>
        <end position="422"/>
    </location>
</feature>
<keyword evidence="4" id="KW-1185">Reference proteome</keyword>
<evidence type="ECO:0000313" key="4">
    <source>
        <dbReference type="Proteomes" id="UP000232222"/>
    </source>
</evidence>
<gene>
    <name evidence="3" type="ORF">EFREU_v1c03340</name>
</gene>
<feature type="compositionally biased region" description="Polar residues" evidence="1">
    <location>
        <begin position="162"/>
        <end position="172"/>
    </location>
</feature>
<organism evidence="3 4">
    <name type="scientific">Entomoplasma freundtii</name>
    <dbReference type="NCBI Taxonomy" id="74700"/>
    <lineage>
        <taxon>Bacteria</taxon>
        <taxon>Bacillati</taxon>
        <taxon>Mycoplasmatota</taxon>
        <taxon>Mollicutes</taxon>
        <taxon>Entomoplasmatales</taxon>
        <taxon>Entomoplasmataceae</taxon>
        <taxon>Entomoplasma</taxon>
    </lineage>
</organism>
<evidence type="ECO:0000313" key="3">
    <source>
        <dbReference type="EMBL" id="ATZ16360.1"/>
    </source>
</evidence>
<dbReference type="AlphaFoldDB" id="A0A2K8NR89"/>
<dbReference type="EMBL" id="CP024962">
    <property type="protein sequence ID" value="ATZ16360.1"/>
    <property type="molecule type" value="Genomic_DNA"/>
</dbReference>
<dbReference type="Proteomes" id="UP000232222">
    <property type="component" value="Chromosome"/>
</dbReference>
<feature type="transmembrane region" description="Helical" evidence="2">
    <location>
        <begin position="215"/>
        <end position="238"/>
    </location>
</feature>
<reference evidence="3 4" key="1">
    <citation type="submission" date="2017-11" db="EMBL/GenBank/DDBJ databases">
        <title>Genome sequence of Entomoplasma freundtii BARC 318 (ATCC 51999).</title>
        <authorList>
            <person name="Lo W.-S."/>
            <person name="Gasparich G.E."/>
            <person name="Kuo C.-H."/>
        </authorList>
    </citation>
    <scope>NUCLEOTIDE SEQUENCE [LARGE SCALE GENOMIC DNA]</scope>
    <source>
        <strain evidence="3 4">BARC 318</strain>
    </source>
</reference>
<feature type="region of interest" description="Disordered" evidence="1">
    <location>
        <begin position="144"/>
        <end position="177"/>
    </location>
</feature>
<dbReference type="OrthoDB" id="392088at2"/>